<evidence type="ECO:0000256" key="1">
    <source>
        <dbReference type="ARBA" id="ARBA00004141"/>
    </source>
</evidence>
<dbReference type="EMBL" id="UINC01017697">
    <property type="protein sequence ID" value="SVA73672.1"/>
    <property type="molecule type" value="Genomic_DNA"/>
</dbReference>
<feature type="transmembrane region" description="Helical" evidence="5">
    <location>
        <begin position="33"/>
        <end position="51"/>
    </location>
</feature>
<evidence type="ECO:0000313" key="7">
    <source>
        <dbReference type="EMBL" id="SVA73672.1"/>
    </source>
</evidence>
<dbReference type="GO" id="GO:0016020">
    <property type="term" value="C:membrane"/>
    <property type="evidence" value="ECO:0007669"/>
    <property type="project" value="UniProtKB-SubCell"/>
</dbReference>
<feature type="domain" description="Peptidase S54 rhomboid" evidence="6">
    <location>
        <begin position="1"/>
        <end position="142"/>
    </location>
</feature>
<dbReference type="Gene3D" id="1.20.1540.10">
    <property type="entry name" value="Rhomboid-like"/>
    <property type="match status" value="1"/>
</dbReference>
<dbReference type="GO" id="GO:0004252">
    <property type="term" value="F:serine-type endopeptidase activity"/>
    <property type="evidence" value="ECO:0007669"/>
    <property type="project" value="InterPro"/>
</dbReference>
<protein>
    <recommendedName>
        <fullName evidence="6">Peptidase S54 rhomboid domain-containing protein</fullName>
    </recommendedName>
</protein>
<keyword evidence="2 5" id="KW-0812">Transmembrane</keyword>
<sequence length="151" mass="16450">MFMHGGLMHIIFNMWFLWIFGDNIESVLGHKRYVLFYLICGVGAALAQIQINTGSQIPMVGASGAIAGVLGAYLIRFPRATVHVLVILIIFITFIRVPAMVVIGIWFLSNLTAGLGTLGIEETGGTAWFAHLGGFVSGVVLNQVFKQIRVE</sequence>
<dbReference type="InterPro" id="IPR035952">
    <property type="entry name" value="Rhomboid-like_sf"/>
</dbReference>
<dbReference type="PANTHER" id="PTHR43731">
    <property type="entry name" value="RHOMBOID PROTEASE"/>
    <property type="match status" value="1"/>
</dbReference>
<dbReference type="Pfam" id="PF01694">
    <property type="entry name" value="Rhomboid"/>
    <property type="match status" value="1"/>
</dbReference>
<dbReference type="InterPro" id="IPR022764">
    <property type="entry name" value="Peptidase_S54_rhomboid_dom"/>
</dbReference>
<feature type="transmembrane region" description="Helical" evidence="5">
    <location>
        <begin position="57"/>
        <end position="75"/>
    </location>
</feature>
<reference evidence="7" key="1">
    <citation type="submission" date="2018-05" db="EMBL/GenBank/DDBJ databases">
        <authorList>
            <person name="Lanie J.A."/>
            <person name="Ng W.-L."/>
            <person name="Kazmierczak K.M."/>
            <person name="Andrzejewski T.M."/>
            <person name="Davidsen T.M."/>
            <person name="Wayne K.J."/>
            <person name="Tettelin H."/>
            <person name="Glass J.I."/>
            <person name="Rusch D."/>
            <person name="Podicherti R."/>
            <person name="Tsui H.-C.T."/>
            <person name="Winkler M.E."/>
        </authorList>
    </citation>
    <scope>NUCLEOTIDE SEQUENCE</scope>
</reference>
<dbReference type="InterPro" id="IPR050925">
    <property type="entry name" value="Rhomboid_protease_S54"/>
</dbReference>
<accession>A0A381YAM2</accession>
<dbReference type="AlphaFoldDB" id="A0A381YAM2"/>
<evidence type="ECO:0000256" key="5">
    <source>
        <dbReference type="SAM" id="Phobius"/>
    </source>
</evidence>
<organism evidence="7">
    <name type="scientific">marine metagenome</name>
    <dbReference type="NCBI Taxonomy" id="408172"/>
    <lineage>
        <taxon>unclassified sequences</taxon>
        <taxon>metagenomes</taxon>
        <taxon>ecological metagenomes</taxon>
    </lineage>
</organism>
<comment type="subcellular location">
    <subcellularLocation>
        <location evidence="1">Membrane</location>
        <topology evidence="1">Multi-pass membrane protein</topology>
    </subcellularLocation>
</comment>
<feature type="transmembrane region" description="Helical" evidence="5">
    <location>
        <begin position="128"/>
        <end position="145"/>
    </location>
</feature>
<proteinExistence type="predicted"/>
<keyword evidence="3 5" id="KW-1133">Transmembrane helix</keyword>
<name>A0A381YAM2_9ZZZZ</name>
<evidence type="ECO:0000256" key="2">
    <source>
        <dbReference type="ARBA" id="ARBA00022692"/>
    </source>
</evidence>
<dbReference type="PANTHER" id="PTHR43731:SF26">
    <property type="entry name" value="RHOMBOID-LIKE PROTEIN 10, CHLOROPLASTIC"/>
    <property type="match status" value="1"/>
</dbReference>
<keyword evidence="4 5" id="KW-0472">Membrane</keyword>
<dbReference type="SUPFAM" id="SSF144091">
    <property type="entry name" value="Rhomboid-like"/>
    <property type="match status" value="1"/>
</dbReference>
<evidence type="ECO:0000256" key="4">
    <source>
        <dbReference type="ARBA" id="ARBA00023136"/>
    </source>
</evidence>
<evidence type="ECO:0000256" key="3">
    <source>
        <dbReference type="ARBA" id="ARBA00022989"/>
    </source>
</evidence>
<feature type="transmembrane region" description="Helical" evidence="5">
    <location>
        <begin position="6"/>
        <end position="21"/>
    </location>
</feature>
<evidence type="ECO:0000259" key="6">
    <source>
        <dbReference type="Pfam" id="PF01694"/>
    </source>
</evidence>
<gene>
    <name evidence="7" type="ORF">METZ01_LOCUS126526</name>
</gene>
<feature type="transmembrane region" description="Helical" evidence="5">
    <location>
        <begin position="82"/>
        <end position="108"/>
    </location>
</feature>